<dbReference type="InterPro" id="IPR002606">
    <property type="entry name" value="Riboflavin_kinase_bac"/>
</dbReference>
<dbReference type="SUPFAM" id="SSF82114">
    <property type="entry name" value="Riboflavin kinase-like"/>
    <property type="match status" value="1"/>
</dbReference>
<dbReference type="NCBIfam" id="NF004163">
    <property type="entry name" value="PRK05627.1-6"/>
    <property type="match status" value="1"/>
</dbReference>
<dbReference type="EMBL" id="CP035033">
    <property type="protein sequence ID" value="QAB14727.1"/>
    <property type="molecule type" value="Genomic_DNA"/>
</dbReference>
<comment type="pathway">
    <text evidence="2 15">Cofactor biosynthesis; FAD biosynthesis; FAD from FMN: step 1/1.</text>
</comment>
<evidence type="ECO:0000256" key="3">
    <source>
        <dbReference type="ARBA" id="ARBA00005201"/>
    </source>
</evidence>
<keyword evidence="6 15" id="KW-0808">Transferase</keyword>
<dbReference type="Pfam" id="PF06574">
    <property type="entry name" value="FAD_syn"/>
    <property type="match status" value="1"/>
</dbReference>
<dbReference type="Gene3D" id="2.40.30.30">
    <property type="entry name" value="Riboflavin kinase-like"/>
    <property type="match status" value="1"/>
</dbReference>
<accession>A0A410H1E3</accession>
<dbReference type="GO" id="GO:0008531">
    <property type="term" value="F:riboflavin kinase activity"/>
    <property type="evidence" value="ECO:0007669"/>
    <property type="project" value="UniProtKB-UniRule"/>
</dbReference>
<proteinExistence type="inferred from homology"/>
<comment type="pathway">
    <text evidence="3 15">Cofactor biosynthesis; FMN biosynthesis; FMN from riboflavin (ATP route): step 1/1.</text>
</comment>
<keyword evidence="10 15" id="KW-0274">FAD</keyword>
<evidence type="ECO:0000313" key="17">
    <source>
        <dbReference type="EMBL" id="QAB14727.1"/>
    </source>
</evidence>
<evidence type="ECO:0000256" key="13">
    <source>
        <dbReference type="ARBA" id="ARBA00047880"/>
    </source>
</evidence>
<dbReference type="GO" id="GO:0006747">
    <property type="term" value="P:FAD biosynthetic process"/>
    <property type="evidence" value="ECO:0007669"/>
    <property type="project" value="UniProtKB-UniRule"/>
</dbReference>
<keyword evidence="11 15" id="KW-0067">ATP-binding</keyword>
<dbReference type="UniPathway" id="UPA00277">
    <property type="reaction ID" value="UER00407"/>
</dbReference>
<reference evidence="17 18" key="1">
    <citation type="journal article" date="2018" name="Environ. Microbiol.">
        <title>Genomes of ubiquitous marine and hypersaline Hydrogenovibrio, Thiomicrorhabdus and Thiomicrospira spp. encode a diversity of mechanisms to sustain chemolithoautotrophy in heterogeneous environments.</title>
        <authorList>
            <person name="Scott K.M."/>
            <person name="Williams J."/>
            <person name="Porter C.M.B."/>
            <person name="Russel S."/>
            <person name="Harmer T.L."/>
            <person name="Paul J.H."/>
            <person name="Antonen K.M."/>
            <person name="Bridges M.K."/>
            <person name="Camper G.J."/>
            <person name="Campla C.K."/>
            <person name="Casella L.G."/>
            <person name="Chase E."/>
            <person name="Conrad J.W."/>
            <person name="Cruz M.C."/>
            <person name="Dunlap D.S."/>
            <person name="Duran L."/>
            <person name="Fahsbender E.M."/>
            <person name="Goldsmith D.B."/>
            <person name="Keeley R.F."/>
            <person name="Kondoff M.R."/>
            <person name="Kussy B.I."/>
            <person name="Lane M.K."/>
            <person name="Lawler S."/>
            <person name="Leigh B.A."/>
            <person name="Lewis C."/>
            <person name="Lostal L.M."/>
            <person name="Marking D."/>
            <person name="Mancera P.A."/>
            <person name="McClenthan E.C."/>
            <person name="McIntyre E.A."/>
            <person name="Mine J.A."/>
            <person name="Modi S."/>
            <person name="Moore B.D."/>
            <person name="Morgan W.A."/>
            <person name="Nelson K.M."/>
            <person name="Nguyen K.N."/>
            <person name="Ogburn N."/>
            <person name="Parrino D.G."/>
            <person name="Pedapudi A.D."/>
            <person name="Pelham R.P."/>
            <person name="Preece A.M."/>
            <person name="Rampersad E.A."/>
            <person name="Richardson J.C."/>
            <person name="Rodgers C.M."/>
            <person name="Schaffer B.L."/>
            <person name="Sheridan N.E."/>
            <person name="Solone M.R."/>
            <person name="Staley Z.R."/>
            <person name="Tabuchi M."/>
            <person name="Waide R.J."/>
            <person name="Wanjugi P.W."/>
            <person name="Young S."/>
            <person name="Clum A."/>
            <person name="Daum C."/>
            <person name="Huntemann M."/>
            <person name="Ivanova N."/>
            <person name="Kyrpides N."/>
            <person name="Mikhailova N."/>
            <person name="Palaniappan K."/>
            <person name="Pillay M."/>
            <person name="Reddy T.B.K."/>
            <person name="Shapiro N."/>
            <person name="Stamatis D."/>
            <person name="Varghese N."/>
            <person name="Woyke T."/>
            <person name="Boden R."/>
            <person name="Freyermuth S.K."/>
            <person name="Kerfeld C.A."/>
        </authorList>
    </citation>
    <scope>NUCLEOTIDE SEQUENCE [LARGE SCALE GENOMIC DNA]</scope>
    <source>
        <strain evidence="17 18">JR-2</strain>
    </source>
</reference>
<dbReference type="EC" id="2.7.7.2" evidence="15"/>
<keyword evidence="4 15" id="KW-0285">Flavoprotein</keyword>
<evidence type="ECO:0000256" key="6">
    <source>
        <dbReference type="ARBA" id="ARBA00022679"/>
    </source>
</evidence>
<name>A0A410H1E3_9GAMM</name>
<keyword evidence="18" id="KW-1185">Reference proteome</keyword>
<dbReference type="KEGG" id="htr:EPV75_03090"/>
<dbReference type="PANTHER" id="PTHR22749">
    <property type="entry name" value="RIBOFLAVIN KINASE/FMN ADENYLYLTRANSFERASE"/>
    <property type="match status" value="1"/>
</dbReference>
<keyword evidence="5 15" id="KW-0288">FMN</keyword>
<evidence type="ECO:0000256" key="15">
    <source>
        <dbReference type="PIRNR" id="PIRNR004491"/>
    </source>
</evidence>
<evidence type="ECO:0000256" key="9">
    <source>
        <dbReference type="ARBA" id="ARBA00022777"/>
    </source>
</evidence>
<comment type="function">
    <text evidence="1">Catalyzes the phosphorylation of riboflavin to FMN followed by the adenylation of FMN to FAD.</text>
</comment>
<dbReference type="EC" id="2.7.1.26" evidence="15"/>
<dbReference type="NCBIfam" id="NF004160">
    <property type="entry name" value="PRK05627.1-3"/>
    <property type="match status" value="1"/>
</dbReference>
<evidence type="ECO:0000256" key="4">
    <source>
        <dbReference type="ARBA" id="ARBA00022630"/>
    </source>
</evidence>
<dbReference type="InterPro" id="IPR014729">
    <property type="entry name" value="Rossmann-like_a/b/a_fold"/>
</dbReference>
<evidence type="ECO:0000256" key="2">
    <source>
        <dbReference type="ARBA" id="ARBA00004726"/>
    </source>
</evidence>
<comment type="catalytic activity">
    <reaction evidence="14 15">
        <text>FMN + ATP + H(+) = FAD + diphosphate</text>
        <dbReference type="Rhea" id="RHEA:17237"/>
        <dbReference type="ChEBI" id="CHEBI:15378"/>
        <dbReference type="ChEBI" id="CHEBI:30616"/>
        <dbReference type="ChEBI" id="CHEBI:33019"/>
        <dbReference type="ChEBI" id="CHEBI:57692"/>
        <dbReference type="ChEBI" id="CHEBI:58210"/>
        <dbReference type="EC" id="2.7.7.2"/>
    </reaction>
</comment>
<evidence type="ECO:0000256" key="8">
    <source>
        <dbReference type="ARBA" id="ARBA00022741"/>
    </source>
</evidence>
<dbReference type="FunFam" id="3.40.50.620:FF:000021">
    <property type="entry name" value="Riboflavin biosynthesis protein"/>
    <property type="match status" value="1"/>
</dbReference>
<dbReference type="InterPro" id="IPR015864">
    <property type="entry name" value="FAD_synthase"/>
</dbReference>
<dbReference type="NCBIfam" id="NF004162">
    <property type="entry name" value="PRK05627.1-5"/>
    <property type="match status" value="1"/>
</dbReference>
<dbReference type="InterPro" id="IPR023465">
    <property type="entry name" value="Riboflavin_kinase_dom_sf"/>
</dbReference>
<dbReference type="SUPFAM" id="SSF52374">
    <property type="entry name" value="Nucleotidylyl transferase"/>
    <property type="match status" value="1"/>
</dbReference>
<evidence type="ECO:0000256" key="12">
    <source>
        <dbReference type="ARBA" id="ARBA00023268"/>
    </source>
</evidence>
<dbReference type="AlphaFoldDB" id="A0A410H1E3"/>
<dbReference type="NCBIfam" id="TIGR00083">
    <property type="entry name" value="ribF"/>
    <property type="match status" value="1"/>
</dbReference>
<comment type="similarity">
    <text evidence="15">Belongs to the ribF family.</text>
</comment>
<evidence type="ECO:0000256" key="7">
    <source>
        <dbReference type="ARBA" id="ARBA00022695"/>
    </source>
</evidence>
<dbReference type="RefSeq" id="WP_128384431.1">
    <property type="nucleotide sequence ID" value="NZ_CP035033.1"/>
</dbReference>
<evidence type="ECO:0000259" key="16">
    <source>
        <dbReference type="SMART" id="SM00904"/>
    </source>
</evidence>
<dbReference type="PANTHER" id="PTHR22749:SF6">
    <property type="entry name" value="RIBOFLAVIN KINASE"/>
    <property type="match status" value="1"/>
</dbReference>
<dbReference type="InterPro" id="IPR023468">
    <property type="entry name" value="Riboflavin_kinase"/>
</dbReference>
<dbReference type="Gene3D" id="3.40.50.620">
    <property type="entry name" value="HUPs"/>
    <property type="match status" value="1"/>
</dbReference>
<dbReference type="GO" id="GO:0005524">
    <property type="term" value="F:ATP binding"/>
    <property type="evidence" value="ECO:0007669"/>
    <property type="project" value="UniProtKB-UniRule"/>
</dbReference>
<keyword evidence="7 15" id="KW-0548">Nucleotidyltransferase</keyword>
<keyword evidence="12" id="KW-0511">Multifunctional enzyme</keyword>
<comment type="catalytic activity">
    <reaction evidence="13 15">
        <text>riboflavin + ATP = FMN + ADP + H(+)</text>
        <dbReference type="Rhea" id="RHEA:14357"/>
        <dbReference type="ChEBI" id="CHEBI:15378"/>
        <dbReference type="ChEBI" id="CHEBI:30616"/>
        <dbReference type="ChEBI" id="CHEBI:57986"/>
        <dbReference type="ChEBI" id="CHEBI:58210"/>
        <dbReference type="ChEBI" id="CHEBI:456216"/>
        <dbReference type="EC" id="2.7.1.26"/>
    </reaction>
</comment>
<dbReference type="GO" id="GO:0009231">
    <property type="term" value="P:riboflavin biosynthetic process"/>
    <property type="evidence" value="ECO:0007669"/>
    <property type="project" value="InterPro"/>
</dbReference>
<dbReference type="Proteomes" id="UP000285478">
    <property type="component" value="Chromosome"/>
</dbReference>
<dbReference type="GO" id="GO:0009398">
    <property type="term" value="P:FMN biosynthetic process"/>
    <property type="evidence" value="ECO:0007669"/>
    <property type="project" value="UniProtKB-UniRule"/>
</dbReference>
<evidence type="ECO:0000256" key="11">
    <source>
        <dbReference type="ARBA" id="ARBA00022840"/>
    </source>
</evidence>
<dbReference type="InterPro" id="IPR015865">
    <property type="entry name" value="Riboflavin_kinase_bac/euk"/>
</dbReference>
<evidence type="ECO:0000256" key="10">
    <source>
        <dbReference type="ARBA" id="ARBA00022827"/>
    </source>
</evidence>
<dbReference type="CDD" id="cd02064">
    <property type="entry name" value="FAD_synthetase_N"/>
    <property type="match status" value="1"/>
</dbReference>
<dbReference type="SMART" id="SM00904">
    <property type="entry name" value="Flavokinase"/>
    <property type="match status" value="1"/>
</dbReference>
<dbReference type="UniPathway" id="UPA00276">
    <property type="reaction ID" value="UER00406"/>
</dbReference>
<keyword evidence="8 15" id="KW-0547">Nucleotide-binding</keyword>
<dbReference type="Pfam" id="PF01687">
    <property type="entry name" value="Flavokinase"/>
    <property type="match status" value="1"/>
</dbReference>
<evidence type="ECO:0000313" key="18">
    <source>
        <dbReference type="Proteomes" id="UP000285478"/>
    </source>
</evidence>
<sequence length="318" mass="35891">MHLIRGLHNLDSVRDAFRQGCVLTIGNFDGVHLGHRAILQQVQDLAADNGLPSVVMVFEPLPIEYFAPQSAPVRLMNLREKLAAFQDTEVDYVLVCRFDEAFANWTADDFVQNLLKERLNVRHLVIGDDFRFGCQRRGNFEFLMARGAELGFDVTDVATFEVDGERVSSTRVRQALADHDLPLAGRLLGDDFRFQGRVIHGQKLGRKIGFRTLNLNPKRIQMPLEGVYAVKVSGLDEVDWPGVANIGVRPTVNGQRPSIEVHLFDWQKDVYGAHIGVKIERFIRSEMKFDSLEALTDQIRQDVQVARRMHGLEGGTAD</sequence>
<keyword evidence="9 15" id="KW-0418">Kinase</keyword>
<evidence type="ECO:0000256" key="5">
    <source>
        <dbReference type="ARBA" id="ARBA00022643"/>
    </source>
</evidence>
<dbReference type="NCBIfam" id="NF004159">
    <property type="entry name" value="PRK05627.1-2"/>
    <property type="match status" value="1"/>
</dbReference>
<evidence type="ECO:0000256" key="1">
    <source>
        <dbReference type="ARBA" id="ARBA00002121"/>
    </source>
</evidence>
<organism evidence="17 18">
    <name type="scientific">Hydrogenovibrio thermophilus</name>
    <dbReference type="NCBI Taxonomy" id="265883"/>
    <lineage>
        <taxon>Bacteria</taxon>
        <taxon>Pseudomonadati</taxon>
        <taxon>Pseudomonadota</taxon>
        <taxon>Gammaproteobacteria</taxon>
        <taxon>Thiotrichales</taxon>
        <taxon>Piscirickettsiaceae</taxon>
        <taxon>Hydrogenovibrio</taxon>
    </lineage>
</organism>
<protein>
    <recommendedName>
        <fullName evidence="15">Riboflavin biosynthesis protein</fullName>
    </recommendedName>
    <domain>
        <recommendedName>
            <fullName evidence="15">Riboflavin kinase</fullName>
            <ecNumber evidence="15">2.7.1.26</ecNumber>
        </recommendedName>
        <alternativeName>
            <fullName evidence="15">Flavokinase</fullName>
        </alternativeName>
    </domain>
    <domain>
        <recommendedName>
            <fullName evidence="15">FMN adenylyltransferase</fullName>
            <ecNumber evidence="15">2.7.7.2</ecNumber>
        </recommendedName>
        <alternativeName>
            <fullName evidence="15">FAD pyrophosphorylase</fullName>
        </alternativeName>
        <alternativeName>
            <fullName evidence="15">FAD synthase</fullName>
        </alternativeName>
    </domain>
</protein>
<gene>
    <name evidence="17" type="ORF">EPV75_03090</name>
</gene>
<dbReference type="PIRSF" id="PIRSF004491">
    <property type="entry name" value="FAD_Synth"/>
    <property type="match status" value="1"/>
</dbReference>
<feature type="domain" description="Riboflavin kinase" evidence="16">
    <location>
        <begin position="187"/>
        <end position="311"/>
    </location>
</feature>
<dbReference type="GO" id="GO:0003919">
    <property type="term" value="F:FMN adenylyltransferase activity"/>
    <property type="evidence" value="ECO:0007669"/>
    <property type="project" value="UniProtKB-UniRule"/>
</dbReference>
<evidence type="ECO:0000256" key="14">
    <source>
        <dbReference type="ARBA" id="ARBA00049494"/>
    </source>
</evidence>